<accession>A0A846WZH1</accession>
<feature type="transmembrane region" description="Helical" evidence="1">
    <location>
        <begin position="31"/>
        <end position="50"/>
    </location>
</feature>
<dbReference type="InterPro" id="IPR007349">
    <property type="entry name" value="DUF418"/>
</dbReference>
<keyword evidence="4" id="KW-1185">Reference proteome</keyword>
<proteinExistence type="predicted"/>
<keyword evidence="1" id="KW-0472">Membrane</keyword>
<evidence type="ECO:0000256" key="1">
    <source>
        <dbReference type="SAM" id="Phobius"/>
    </source>
</evidence>
<dbReference type="PANTHER" id="PTHR30590:SF2">
    <property type="entry name" value="INNER MEMBRANE PROTEIN"/>
    <property type="match status" value="1"/>
</dbReference>
<evidence type="ECO:0000313" key="4">
    <source>
        <dbReference type="Proteomes" id="UP000582646"/>
    </source>
</evidence>
<sequence>MSTENRQTETSGQVVAAPTSVRATRSIAPDFARGLMLVLIAVANVPYFVLHRPHGVAAHAAEGSWADRIAQTLAIIGIDSRVYPMFAFLFGYGIVQMYTRQLASGTTPTDARRLLRRRHLWMIAFGFVHAALLWFGDIIGAYGIAGLLLVWLFLDRPDRTVKIWIGVFVSIPALLTVGSLTAGLLGYSAPPSTGTGAAAGPERVNETAGYLDAVLARIEGWAVYILPAALLGFIILPAILLGMLAARHQVLDRPRNHIPLLKRVASVGITVGVLTALPLALLNLDALGINRDESWILLPLHTLGGLLGGLGYVAAFGLIAAHLENHRDKLRAGSFPWAVQALGKRSMSGYMFQSVAFSPILAAWGLGLGAHLSSWSAALYAVAVWALSVFLATRLELVGRRGPAEWLLRRLAYPR</sequence>
<organism evidence="3 4">
    <name type="scientific">Tsukamurella spumae</name>
    <dbReference type="NCBI Taxonomy" id="44753"/>
    <lineage>
        <taxon>Bacteria</taxon>
        <taxon>Bacillati</taxon>
        <taxon>Actinomycetota</taxon>
        <taxon>Actinomycetes</taxon>
        <taxon>Mycobacteriales</taxon>
        <taxon>Tsukamurellaceae</taxon>
        <taxon>Tsukamurella</taxon>
    </lineage>
</organism>
<keyword evidence="1" id="KW-1133">Transmembrane helix</keyword>
<evidence type="ECO:0000313" key="3">
    <source>
        <dbReference type="EMBL" id="NKY18364.1"/>
    </source>
</evidence>
<name>A0A846WZH1_9ACTN</name>
<dbReference type="EMBL" id="JAAXOQ010000008">
    <property type="protein sequence ID" value="NKY18364.1"/>
    <property type="molecule type" value="Genomic_DNA"/>
</dbReference>
<feature type="transmembrane region" description="Helical" evidence="1">
    <location>
        <begin position="119"/>
        <end position="152"/>
    </location>
</feature>
<protein>
    <submittedName>
        <fullName evidence="3">DUF418 domain-containing protein</fullName>
    </submittedName>
</protein>
<dbReference type="AlphaFoldDB" id="A0A846WZH1"/>
<dbReference type="Pfam" id="PF04235">
    <property type="entry name" value="DUF418"/>
    <property type="match status" value="1"/>
</dbReference>
<dbReference type="PANTHER" id="PTHR30590">
    <property type="entry name" value="INNER MEMBRANE PROTEIN"/>
    <property type="match status" value="1"/>
</dbReference>
<feature type="transmembrane region" description="Helical" evidence="1">
    <location>
        <begin position="296"/>
        <end position="321"/>
    </location>
</feature>
<gene>
    <name evidence="3" type="ORF">HF999_08270</name>
</gene>
<dbReference type="InterPro" id="IPR052529">
    <property type="entry name" value="Bact_Transport_Assoc"/>
</dbReference>
<feature type="domain" description="DUF418" evidence="2">
    <location>
        <begin position="245"/>
        <end position="413"/>
    </location>
</feature>
<feature type="transmembrane region" description="Helical" evidence="1">
    <location>
        <begin position="350"/>
        <end position="369"/>
    </location>
</feature>
<keyword evidence="1" id="KW-0812">Transmembrane</keyword>
<comment type="caution">
    <text evidence="3">The sequence shown here is derived from an EMBL/GenBank/DDBJ whole genome shotgun (WGS) entry which is preliminary data.</text>
</comment>
<reference evidence="3 4" key="1">
    <citation type="submission" date="2020-04" db="EMBL/GenBank/DDBJ databases">
        <title>MicrobeNet Type strains.</title>
        <authorList>
            <person name="Nicholson A.C."/>
        </authorList>
    </citation>
    <scope>NUCLEOTIDE SEQUENCE [LARGE SCALE GENOMIC DNA]</scope>
    <source>
        <strain evidence="3 4">DSM 44113</strain>
    </source>
</reference>
<feature type="transmembrane region" description="Helical" evidence="1">
    <location>
        <begin position="164"/>
        <end position="187"/>
    </location>
</feature>
<feature type="transmembrane region" description="Helical" evidence="1">
    <location>
        <begin position="221"/>
        <end position="244"/>
    </location>
</feature>
<feature type="transmembrane region" description="Helical" evidence="1">
    <location>
        <begin position="264"/>
        <end position="284"/>
    </location>
</feature>
<evidence type="ECO:0000259" key="2">
    <source>
        <dbReference type="Pfam" id="PF04235"/>
    </source>
</evidence>
<feature type="transmembrane region" description="Helical" evidence="1">
    <location>
        <begin position="375"/>
        <end position="393"/>
    </location>
</feature>
<dbReference type="RefSeq" id="WP_168545411.1">
    <property type="nucleotide sequence ID" value="NZ_BAAAKS010000062.1"/>
</dbReference>
<dbReference type="Proteomes" id="UP000582646">
    <property type="component" value="Unassembled WGS sequence"/>
</dbReference>